<evidence type="ECO:0000256" key="8">
    <source>
        <dbReference type="ARBA" id="ARBA00022777"/>
    </source>
</evidence>
<evidence type="ECO:0000256" key="5">
    <source>
        <dbReference type="ARBA" id="ARBA00022692"/>
    </source>
</evidence>
<keyword evidence="3" id="KW-0433">Leucine-rich repeat</keyword>
<dbReference type="Pfam" id="PF08263">
    <property type="entry name" value="LRRNT_2"/>
    <property type="match status" value="1"/>
</dbReference>
<dbReference type="Gene3D" id="3.80.10.10">
    <property type="entry name" value="Ribonuclease Inhibitor"/>
    <property type="match status" value="3"/>
</dbReference>
<proteinExistence type="inferred from homology"/>
<dbReference type="SMART" id="SM00220">
    <property type="entry name" value="S_TKc"/>
    <property type="match status" value="1"/>
</dbReference>
<evidence type="ECO:0000256" key="2">
    <source>
        <dbReference type="ARBA" id="ARBA00008684"/>
    </source>
</evidence>
<dbReference type="InterPro" id="IPR008271">
    <property type="entry name" value="Ser/Thr_kinase_AS"/>
</dbReference>
<feature type="binding site" evidence="12">
    <location>
        <position position="605"/>
    </location>
    <ligand>
        <name>ATP</name>
        <dbReference type="ChEBI" id="CHEBI:30616"/>
    </ligand>
</feature>
<dbReference type="Pfam" id="PF00069">
    <property type="entry name" value="Pkinase"/>
    <property type="match status" value="1"/>
</dbReference>
<keyword evidence="9 12" id="KW-0067">ATP-binding</keyword>
<keyword evidence="6" id="KW-0677">Repeat</keyword>
<feature type="domain" description="Protein kinase" evidence="15">
    <location>
        <begin position="576"/>
        <end position="894"/>
    </location>
</feature>
<dbReference type="PROSITE" id="PS00107">
    <property type="entry name" value="PROTEIN_KINASE_ATP"/>
    <property type="match status" value="1"/>
</dbReference>
<evidence type="ECO:0000313" key="16">
    <source>
        <dbReference type="EMBL" id="KAH0860261.1"/>
    </source>
</evidence>
<feature type="region of interest" description="Disordered" evidence="13">
    <location>
        <begin position="1005"/>
        <end position="1030"/>
    </location>
</feature>
<dbReference type="SUPFAM" id="SSF52058">
    <property type="entry name" value="L domain-like"/>
    <property type="match status" value="2"/>
</dbReference>
<name>A0ABQ7XYZ4_BRANA</name>
<evidence type="ECO:0000256" key="7">
    <source>
        <dbReference type="ARBA" id="ARBA00022741"/>
    </source>
</evidence>
<dbReference type="InterPro" id="IPR011009">
    <property type="entry name" value="Kinase-like_dom_sf"/>
</dbReference>
<sequence length="1050" mass="115788">MLLDAYGFTFTDETDRKALLDFKSQVSEDKQDVLSSWNNSFPLCNWRGVTCGLKHKRVTGLDLGGWQGSDITIDLLVISPSSYHLISMITFWGEPSLTRLEYLDMSGNILRGDIPVGLFNCSRLMKLYLLENHIGGGVPSELGSLAKLKILNLEGGIPDALARLTQLVSLGLALNKFSGAFPPSIYNISSLKFLSMFGPIPTTFSTIANLQHLAIVWNKMTGSIPITSQLGGDLPTSITNLSTNLWKLDLGRNFISGTIPYDIGNLISLQKLRLDENLLTGPLPSSIGKLSSLVLLNLTLSGELPSSLGNITRLEQLYLSSNSFEGAVPPSLGHCKYILYLWIGSNKLNGTIPQEIMQIQSLVYLNLSDNSLTGSLPKYIKPLERLCTLSVEHNKLSGKLPQVLGDCLSVENLYLQGNFFDGDIPNIKGLMGAKRLDFSNNNLFGSIPGYFANFSHLEYLNLSINSFEGEVPTEGKFQNATVVTVFGNKGIKELKLKPCTVQAQPMETSYFSLSKKVSIGVSVGVALLLMVFIAYISLHWFIKIKNQQTSNPTSSALEVFHGKISYAYLRNATDGFSSSNLIGSGGFGTVFKAFLPIENKVVAVKVLNLHRRGAMKSFLTECESLKDVRHRNLVKLMTACSSIDFQGNEFRALIYELMPNRSLDMWLHPEEVEETRRPSRTLTDKTLRCKRRSYCLSHVSYSIRYLSLTLFERLNIAVDVISVLEYLHAYCHEPIAHSDLKPSNVLLDKDLTGHVSDFGISQLLVKLDQESLFNQLSSAGVRGTIGYAAPEYGMGGQPSIYGYVFGVLVLEMFTGKRPTNELFGGSVTLHSYTKLALLGRVLDIADTSILNSSLSVGFPLGECLTVVLEVGLKCCEESPKNRLATSEARKDLILIRERGSGDAETQLVPHDSSDDDWEALADREPSTLLSVEELPQMSKLSVEERKEEGPKRRGRGTFTYKKDVIIVRVIITSGSSPTPAKPNAGLNKTQNFALQLQRFSSCTRQNVSKDKTKVSNRKEKQIGEGKPAGQVQAVKIQNRYALLQDEGAQS</sequence>
<accession>A0ABQ7XYZ4</accession>
<dbReference type="PROSITE" id="PS00108">
    <property type="entry name" value="PROTEIN_KINASE_ST"/>
    <property type="match status" value="1"/>
</dbReference>
<evidence type="ECO:0000256" key="12">
    <source>
        <dbReference type="PROSITE-ProRule" id="PRU10141"/>
    </source>
</evidence>
<dbReference type="InterPro" id="IPR000719">
    <property type="entry name" value="Prot_kinase_dom"/>
</dbReference>
<feature type="compositionally biased region" description="Basic and acidic residues" evidence="13">
    <location>
        <begin position="1007"/>
        <end position="1023"/>
    </location>
</feature>
<evidence type="ECO:0000256" key="1">
    <source>
        <dbReference type="ARBA" id="ARBA00004370"/>
    </source>
</evidence>
<dbReference type="Proteomes" id="UP000824890">
    <property type="component" value="Unassembled WGS sequence"/>
</dbReference>
<comment type="similarity">
    <text evidence="2">Belongs to the protein kinase superfamily. Ser/Thr protein kinase family.</text>
</comment>
<feature type="transmembrane region" description="Helical" evidence="14">
    <location>
        <begin position="519"/>
        <end position="542"/>
    </location>
</feature>
<dbReference type="InterPro" id="IPR013210">
    <property type="entry name" value="LRR_N_plant-typ"/>
</dbReference>
<reference evidence="16 17" key="1">
    <citation type="submission" date="2021-05" db="EMBL/GenBank/DDBJ databases">
        <title>Genome Assembly of Synthetic Allotetraploid Brassica napus Reveals Homoeologous Exchanges between Subgenomes.</title>
        <authorList>
            <person name="Davis J.T."/>
        </authorList>
    </citation>
    <scope>NUCLEOTIDE SEQUENCE [LARGE SCALE GENOMIC DNA]</scope>
    <source>
        <strain evidence="17">cv. Da-Ae</strain>
        <tissue evidence="16">Seedling</tissue>
    </source>
</reference>
<evidence type="ECO:0000256" key="14">
    <source>
        <dbReference type="SAM" id="Phobius"/>
    </source>
</evidence>
<protein>
    <recommendedName>
        <fullName evidence="15">Protein kinase domain-containing protein</fullName>
    </recommendedName>
</protein>
<organism evidence="16 17">
    <name type="scientific">Brassica napus</name>
    <name type="common">Rape</name>
    <dbReference type="NCBI Taxonomy" id="3708"/>
    <lineage>
        <taxon>Eukaryota</taxon>
        <taxon>Viridiplantae</taxon>
        <taxon>Streptophyta</taxon>
        <taxon>Embryophyta</taxon>
        <taxon>Tracheophyta</taxon>
        <taxon>Spermatophyta</taxon>
        <taxon>Magnoliopsida</taxon>
        <taxon>eudicotyledons</taxon>
        <taxon>Gunneridae</taxon>
        <taxon>Pentapetalae</taxon>
        <taxon>rosids</taxon>
        <taxon>malvids</taxon>
        <taxon>Brassicales</taxon>
        <taxon>Brassicaceae</taxon>
        <taxon>Brassiceae</taxon>
        <taxon>Brassica</taxon>
    </lineage>
</organism>
<dbReference type="InterPro" id="IPR032675">
    <property type="entry name" value="LRR_dom_sf"/>
</dbReference>
<gene>
    <name evidence="16" type="ORF">HID58_088522</name>
</gene>
<evidence type="ECO:0000256" key="3">
    <source>
        <dbReference type="ARBA" id="ARBA00022614"/>
    </source>
</evidence>
<keyword evidence="17" id="KW-1185">Reference proteome</keyword>
<dbReference type="PANTHER" id="PTHR27008">
    <property type="entry name" value="OS04G0122200 PROTEIN"/>
    <property type="match status" value="1"/>
</dbReference>
<dbReference type="Gene3D" id="3.30.200.20">
    <property type="entry name" value="Phosphorylase Kinase, domain 1"/>
    <property type="match status" value="1"/>
</dbReference>
<keyword evidence="11 14" id="KW-0472">Membrane</keyword>
<evidence type="ECO:0000259" key="15">
    <source>
        <dbReference type="PROSITE" id="PS50011"/>
    </source>
</evidence>
<dbReference type="PROSITE" id="PS50011">
    <property type="entry name" value="PROTEIN_KINASE_DOM"/>
    <property type="match status" value="1"/>
</dbReference>
<evidence type="ECO:0000256" key="9">
    <source>
        <dbReference type="ARBA" id="ARBA00022840"/>
    </source>
</evidence>
<dbReference type="PANTHER" id="PTHR27008:SF432">
    <property type="entry name" value="PROTEIN KINASE DOMAIN-CONTAINING PROTEIN"/>
    <property type="match status" value="1"/>
</dbReference>
<dbReference type="SUPFAM" id="SSF56112">
    <property type="entry name" value="Protein kinase-like (PK-like)"/>
    <property type="match status" value="1"/>
</dbReference>
<evidence type="ECO:0000256" key="13">
    <source>
        <dbReference type="SAM" id="MobiDB-lite"/>
    </source>
</evidence>
<keyword evidence="4" id="KW-0808">Transferase</keyword>
<dbReference type="Gene3D" id="1.10.510.10">
    <property type="entry name" value="Transferase(Phosphotransferase) domain 1"/>
    <property type="match status" value="1"/>
</dbReference>
<comment type="subcellular location">
    <subcellularLocation>
        <location evidence="1">Membrane</location>
    </subcellularLocation>
</comment>
<evidence type="ECO:0000313" key="17">
    <source>
        <dbReference type="Proteomes" id="UP000824890"/>
    </source>
</evidence>
<evidence type="ECO:0000256" key="10">
    <source>
        <dbReference type="ARBA" id="ARBA00022989"/>
    </source>
</evidence>
<dbReference type="InterPro" id="IPR017441">
    <property type="entry name" value="Protein_kinase_ATP_BS"/>
</dbReference>
<keyword evidence="10 14" id="KW-1133">Transmembrane helix</keyword>
<keyword evidence="5 14" id="KW-0812">Transmembrane</keyword>
<evidence type="ECO:0000256" key="6">
    <source>
        <dbReference type="ARBA" id="ARBA00022737"/>
    </source>
</evidence>
<keyword evidence="7 12" id="KW-0547">Nucleotide-binding</keyword>
<dbReference type="InterPro" id="IPR051809">
    <property type="entry name" value="Plant_receptor-like_S/T_kinase"/>
</dbReference>
<dbReference type="EMBL" id="JAGKQM010000019">
    <property type="protein sequence ID" value="KAH0860261.1"/>
    <property type="molecule type" value="Genomic_DNA"/>
</dbReference>
<dbReference type="InterPro" id="IPR001611">
    <property type="entry name" value="Leu-rich_rpt"/>
</dbReference>
<evidence type="ECO:0000256" key="4">
    <source>
        <dbReference type="ARBA" id="ARBA00022679"/>
    </source>
</evidence>
<keyword evidence="8" id="KW-0418">Kinase</keyword>
<dbReference type="Pfam" id="PF00560">
    <property type="entry name" value="LRR_1"/>
    <property type="match status" value="6"/>
</dbReference>
<evidence type="ECO:0000256" key="11">
    <source>
        <dbReference type="ARBA" id="ARBA00023136"/>
    </source>
</evidence>
<comment type="caution">
    <text evidence="16">The sequence shown here is derived from an EMBL/GenBank/DDBJ whole genome shotgun (WGS) entry which is preliminary data.</text>
</comment>